<dbReference type="SUPFAM" id="SSF54427">
    <property type="entry name" value="NTF2-like"/>
    <property type="match status" value="1"/>
</dbReference>
<accession>A0AAV9GPZ9</accession>
<dbReference type="Gene3D" id="3.10.450.50">
    <property type="match status" value="1"/>
</dbReference>
<dbReference type="InterPro" id="IPR050977">
    <property type="entry name" value="Fungal_Meroterpenoid_Isomerase"/>
</dbReference>
<name>A0AAV9GPZ9_9PEZI</name>
<proteinExistence type="predicted"/>
<dbReference type="InterPro" id="IPR032710">
    <property type="entry name" value="NTF2-like_dom_sf"/>
</dbReference>
<dbReference type="EMBL" id="MU865932">
    <property type="protein sequence ID" value="KAK4450490.1"/>
    <property type="molecule type" value="Genomic_DNA"/>
</dbReference>
<dbReference type="PANTHER" id="PTHR39598">
    <property type="entry name" value="AUSTINOL SYNTHESIS PROTEIN F-RELATED"/>
    <property type="match status" value="1"/>
</dbReference>
<evidence type="ECO:0000313" key="2">
    <source>
        <dbReference type="Proteomes" id="UP001321760"/>
    </source>
</evidence>
<dbReference type="Proteomes" id="UP001321760">
    <property type="component" value="Unassembled WGS sequence"/>
</dbReference>
<organism evidence="1 2">
    <name type="scientific">Podospora aff. communis PSN243</name>
    <dbReference type="NCBI Taxonomy" id="3040156"/>
    <lineage>
        <taxon>Eukaryota</taxon>
        <taxon>Fungi</taxon>
        <taxon>Dikarya</taxon>
        <taxon>Ascomycota</taxon>
        <taxon>Pezizomycotina</taxon>
        <taxon>Sordariomycetes</taxon>
        <taxon>Sordariomycetidae</taxon>
        <taxon>Sordariales</taxon>
        <taxon>Podosporaceae</taxon>
        <taxon>Podospora</taxon>
    </lineage>
</organism>
<reference evidence="1" key="1">
    <citation type="journal article" date="2023" name="Mol. Phylogenet. Evol.">
        <title>Genome-scale phylogeny and comparative genomics of the fungal order Sordariales.</title>
        <authorList>
            <person name="Hensen N."/>
            <person name="Bonometti L."/>
            <person name="Westerberg I."/>
            <person name="Brannstrom I.O."/>
            <person name="Guillou S."/>
            <person name="Cros-Aarteil S."/>
            <person name="Calhoun S."/>
            <person name="Haridas S."/>
            <person name="Kuo A."/>
            <person name="Mondo S."/>
            <person name="Pangilinan J."/>
            <person name="Riley R."/>
            <person name="LaButti K."/>
            <person name="Andreopoulos B."/>
            <person name="Lipzen A."/>
            <person name="Chen C."/>
            <person name="Yan M."/>
            <person name="Daum C."/>
            <person name="Ng V."/>
            <person name="Clum A."/>
            <person name="Steindorff A."/>
            <person name="Ohm R.A."/>
            <person name="Martin F."/>
            <person name="Silar P."/>
            <person name="Natvig D.O."/>
            <person name="Lalanne C."/>
            <person name="Gautier V."/>
            <person name="Ament-Velasquez S.L."/>
            <person name="Kruys A."/>
            <person name="Hutchinson M.I."/>
            <person name="Powell A.J."/>
            <person name="Barry K."/>
            <person name="Miller A.N."/>
            <person name="Grigoriev I.V."/>
            <person name="Debuchy R."/>
            <person name="Gladieux P."/>
            <person name="Hiltunen Thoren M."/>
            <person name="Johannesson H."/>
        </authorList>
    </citation>
    <scope>NUCLEOTIDE SEQUENCE</scope>
    <source>
        <strain evidence="1">PSN243</strain>
    </source>
</reference>
<dbReference type="PANTHER" id="PTHR39598:SF1">
    <property type="entry name" value="AUSTINOID BIOSYNTHESIS CLUSTERS PROTEIN F-RELATED"/>
    <property type="match status" value="1"/>
</dbReference>
<keyword evidence="2" id="KW-1185">Reference proteome</keyword>
<protein>
    <submittedName>
        <fullName evidence="1">SLAM family member 5</fullName>
    </submittedName>
</protein>
<sequence>MTSRRDTINAILDAHRVQNIDKILSYHSASCTWEVRPKSLGQSPLDNTAYKAMFQAISPAFRNYQMTVTDIFEDEKDNKAIVWIDAAAETDAGPYTNEKMLVFYFDAEGKVSRTLEFIDSAVTIAFHTKLQEVAAKGKE</sequence>
<comment type="caution">
    <text evidence="1">The sequence shown here is derived from an EMBL/GenBank/DDBJ whole genome shotgun (WGS) entry which is preliminary data.</text>
</comment>
<dbReference type="AlphaFoldDB" id="A0AAV9GPZ9"/>
<gene>
    <name evidence="1" type="ORF">QBC34DRAFT_424640</name>
</gene>
<evidence type="ECO:0000313" key="1">
    <source>
        <dbReference type="EMBL" id="KAK4450490.1"/>
    </source>
</evidence>
<reference evidence="1" key="2">
    <citation type="submission" date="2023-05" db="EMBL/GenBank/DDBJ databases">
        <authorList>
            <consortium name="Lawrence Berkeley National Laboratory"/>
            <person name="Steindorff A."/>
            <person name="Hensen N."/>
            <person name="Bonometti L."/>
            <person name="Westerberg I."/>
            <person name="Brannstrom I.O."/>
            <person name="Guillou S."/>
            <person name="Cros-Aarteil S."/>
            <person name="Calhoun S."/>
            <person name="Haridas S."/>
            <person name="Kuo A."/>
            <person name="Mondo S."/>
            <person name="Pangilinan J."/>
            <person name="Riley R."/>
            <person name="Labutti K."/>
            <person name="Andreopoulos B."/>
            <person name="Lipzen A."/>
            <person name="Chen C."/>
            <person name="Yanf M."/>
            <person name="Daum C."/>
            <person name="Ng V."/>
            <person name="Clum A."/>
            <person name="Ohm R."/>
            <person name="Martin F."/>
            <person name="Silar P."/>
            <person name="Natvig D."/>
            <person name="Lalanne C."/>
            <person name="Gautier V."/>
            <person name="Ament-Velasquez S.L."/>
            <person name="Kruys A."/>
            <person name="Hutchinson M.I."/>
            <person name="Powell A.J."/>
            <person name="Barry K."/>
            <person name="Miller A.N."/>
            <person name="Grigoriev I.V."/>
            <person name="Debuchy R."/>
            <person name="Gladieux P."/>
            <person name="Thoren M.H."/>
            <person name="Johannesson H."/>
        </authorList>
    </citation>
    <scope>NUCLEOTIDE SEQUENCE</scope>
    <source>
        <strain evidence="1">PSN243</strain>
    </source>
</reference>